<dbReference type="Gene3D" id="3.40.630.30">
    <property type="match status" value="1"/>
</dbReference>
<dbReference type="EMBL" id="PDBW01000001">
    <property type="protein sequence ID" value="PFH01344.1"/>
    <property type="molecule type" value="Genomic_DNA"/>
</dbReference>
<dbReference type="PROSITE" id="PS51186">
    <property type="entry name" value="GNAT"/>
    <property type="match status" value="1"/>
</dbReference>
<proteinExistence type="predicted"/>
<protein>
    <submittedName>
        <fullName evidence="2">Acetyltransferase (GNAT) family protein</fullName>
    </submittedName>
</protein>
<dbReference type="CDD" id="cd04301">
    <property type="entry name" value="NAT_SF"/>
    <property type="match status" value="1"/>
</dbReference>
<dbReference type="InterPro" id="IPR016181">
    <property type="entry name" value="Acyl_CoA_acyltransferase"/>
</dbReference>
<dbReference type="GeneID" id="35803816"/>
<reference evidence="2 3" key="1">
    <citation type="submission" date="2017-09" db="EMBL/GenBank/DDBJ databases">
        <title>Evaluation of Pacific Biosciences Sequencing Technology to Finishing C. thermocellum Genome Sequences.</title>
        <authorList>
            <person name="Brown S."/>
        </authorList>
    </citation>
    <scope>NUCLEOTIDE SEQUENCE [LARGE SCALE GENOMIC DNA]</scope>
    <source>
        <strain evidence="2 3">AD2</strain>
    </source>
</reference>
<dbReference type="RefSeq" id="WP_003513195.1">
    <property type="nucleotide sequence ID" value="NZ_CP013828.1"/>
</dbReference>
<comment type="caution">
    <text evidence="2">The sequence shown here is derived from an EMBL/GenBank/DDBJ whole genome shotgun (WGS) entry which is preliminary data.</text>
</comment>
<evidence type="ECO:0000313" key="3">
    <source>
        <dbReference type="Proteomes" id="UP000223596"/>
    </source>
</evidence>
<gene>
    <name evidence="2" type="ORF">M972_1174</name>
</gene>
<dbReference type="Pfam" id="PF00583">
    <property type="entry name" value="Acetyltransf_1"/>
    <property type="match status" value="1"/>
</dbReference>
<organism evidence="2 3">
    <name type="scientific">Acetivibrio thermocellus AD2</name>
    <dbReference type="NCBI Taxonomy" id="1138384"/>
    <lineage>
        <taxon>Bacteria</taxon>
        <taxon>Bacillati</taxon>
        <taxon>Bacillota</taxon>
        <taxon>Clostridia</taxon>
        <taxon>Eubacteriales</taxon>
        <taxon>Oscillospiraceae</taxon>
        <taxon>Acetivibrio</taxon>
    </lineage>
</organism>
<accession>A0AB36TBT2</accession>
<sequence length="159" mass="18835">MEVRIERAKLEDAELILEGQRKCFLTLLERYQDHDLNPCNEKLESIQKSIIEHYFYKILVDGKFSGAVYVHENPDKLHMKLHTIYVLPEYQNLGVAQKAIEYVEKIHNCAVEWVLETPHDLEKNHHLYEKMGYVKTGKTEKINDRLTIVHFKKEISKLD</sequence>
<dbReference type="AlphaFoldDB" id="A0AB36TBT2"/>
<dbReference type="Proteomes" id="UP000223596">
    <property type="component" value="Unassembled WGS sequence"/>
</dbReference>
<name>A0AB36TBT2_ACETH</name>
<dbReference type="SUPFAM" id="SSF55729">
    <property type="entry name" value="Acyl-CoA N-acyltransferases (Nat)"/>
    <property type="match status" value="1"/>
</dbReference>
<evidence type="ECO:0000259" key="1">
    <source>
        <dbReference type="PROSITE" id="PS51186"/>
    </source>
</evidence>
<feature type="domain" description="N-acetyltransferase" evidence="1">
    <location>
        <begin position="3"/>
        <end position="155"/>
    </location>
</feature>
<dbReference type="InterPro" id="IPR000182">
    <property type="entry name" value="GNAT_dom"/>
</dbReference>
<dbReference type="GO" id="GO:0016747">
    <property type="term" value="F:acyltransferase activity, transferring groups other than amino-acyl groups"/>
    <property type="evidence" value="ECO:0007669"/>
    <property type="project" value="InterPro"/>
</dbReference>
<evidence type="ECO:0000313" key="2">
    <source>
        <dbReference type="EMBL" id="PFH01344.1"/>
    </source>
</evidence>